<evidence type="ECO:0000313" key="2">
    <source>
        <dbReference type="EMBL" id="KUJ09649.1"/>
    </source>
</evidence>
<dbReference type="GeneID" id="28823265"/>
<sequence length="571" mass="65269">MFIPQSSRGRGAIPIPIHSIRATGDTRSRRQEFPPLTPDKIQASDNELDLMVLDPAWLEQYPSHKHEDVFFRSILPRLVQRVAECTPQWKFTTEPLTLPANSWTRAFHEKSFDAEKAFAEYNESRVSHLASLHEYMILERAKVMCERLWAQCREFFLLGLAFHSMGPMGDSKEMKLDMAASEYKSCGEAMHAIRLAKDQSIYSQEFVKLCEEQISSSSNFWSGLYSENTEPSYATGNFSNPEDTIVEHVQKWTKVFVAATNEYRTKRHIDQWVNTSCFGRWNQITALGIKQGKMKDWPGKEVMTNVWSTYRDGPLDTAVSYSDPKAVGWVILSTNVRSLCSRAGSTEIVCDPIQNIANLRQQIGREMVYAAGLQHKIEEMEEEKRLQQRIIATLSFRYLIESLSSYQYPQMSGTDSWLSFWAEAWNASLIADQLKVRTHPLRSLRNSCHGDQKRLNKIDECAKGLYSSLSTYIHRYCHDQVSLPDDQWDPIKSDIFKALKPKDGLCRDVNWETESENFFPSSEIALAEVVADNTTSDTESTHTNDTDPVLSLAGEPDQHGIPERTSVNNRC</sequence>
<feature type="region of interest" description="Disordered" evidence="1">
    <location>
        <begin position="532"/>
        <end position="571"/>
    </location>
</feature>
<dbReference type="OrthoDB" id="10626169at2759"/>
<dbReference type="RefSeq" id="XP_018064004.1">
    <property type="nucleotide sequence ID" value="XM_018213539.1"/>
</dbReference>
<gene>
    <name evidence="2" type="ORF">LY89DRAFT_675817</name>
</gene>
<evidence type="ECO:0000256" key="1">
    <source>
        <dbReference type="SAM" id="MobiDB-lite"/>
    </source>
</evidence>
<keyword evidence="3" id="KW-1185">Reference proteome</keyword>
<name>A0A132BCB8_MOLSC</name>
<dbReference type="InParanoid" id="A0A132BCB8"/>
<dbReference type="KEGG" id="psco:LY89DRAFT_675817"/>
<dbReference type="EMBL" id="KQ947431">
    <property type="protein sequence ID" value="KUJ09649.1"/>
    <property type="molecule type" value="Genomic_DNA"/>
</dbReference>
<reference evidence="2 3" key="1">
    <citation type="submission" date="2015-10" db="EMBL/GenBank/DDBJ databases">
        <title>Full genome of DAOMC 229536 Phialocephala scopiformis, a fungal endophyte of spruce producing the potent anti-insectan compound rugulosin.</title>
        <authorList>
            <consortium name="DOE Joint Genome Institute"/>
            <person name="Walker A.K."/>
            <person name="Frasz S.L."/>
            <person name="Seifert K.A."/>
            <person name="Miller J.D."/>
            <person name="Mondo S.J."/>
            <person name="Labutti K."/>
            <person name="Lipzen A."/>
            <person name="Dockter R."/>
            <person name="Kennedy M."/>
            <person name="Grigoriev I.V."/>
            <person name="Spatafora J.W."/>
        </authorList>
    </citation>
    <scope>NUCLEOTIDE SEQUENCE [LARGE SCALE GENOMIC DNA]</scope>
    <source>
        <strain evidence="2 3">CBS 120377</strain>
    </source>
</reference>
<dbReference type="Proteomes" id="UP000070700">
    <property type="component" value="Unassembled WGS sequence"/>
</dbReference>
<protein>
    <submittedName>
        <fullName evidence="2">Uncharacterized protein</fullName>
    </submittedName>
</protein>
<proteinExistence type="predicted"/>
<accession>A0A132BCB8</accession>
<evidence type="ECO:0000313" key="3">
    <source>
        <dbReference type="Proteomes" id="UP000070700"/>
    </source>
</evidence>
<organism evidence="2 3">
    <name type="scientific">Mollisia scopiformis</name>
    <name type="common">Conifer needle endophyte fungus</name>
    <name type="synonym">Phialocephala scopiformis</name>
    <dbReference type="NCBI Taxonomy" id="149040"/>
    <lineage>
        <taxon>Eukaryota</taxon>
        <taxon>Fungi</taxon>
        <taxon>Dikarya</taxon>
        <taxon>Ascomycota</taxon>
        <taxon>Pezizomycotina</taxon>
        <taxon>Leotiomycetes</taxon>
        <taxon>Helotiales</taxon>
        <taxon>Mollisiaceae</taxon>
        <taxon>Mollisia</taxon>
    </lineage>
</organism>
<dbReference type="AlphaFoldDB" id="A0A132BCB8"/>